<proteinExistence type="predicted"/>
<gene>
    <name evidence="2" type="ORF">SAMN05660461_0598</name>
</gene>
<evidence type="ECO:0000256" key="1">
    <source>
        <dbReference type="SAM" id="Phobius"/>
    </source>
</evidence>
<accession>A0A1T5N6C0</accession>
<sequence>MNKQASFSNKKTARIAGLLYLVVVLTGIFSLAYVPSKLIVWDNAPATVLNIKTAEFLFRLGIVSSLVCYTFFLFLPLALYRLLKTVNGNWAKLMVILAVISVPVSFVNVLNKFAVLNLVGDDSYLKVFTNDQLQAQVMFYLNLYNSGILILKIFWGLWLFPFGYLVFKSGFLPKILGILLMAGCVGYLLDFSGAMLLPHYDAMGISSFIRLPASIAEIGTCFWLLIMGAKESPTGKISA</sequence>
<dbReference type="RefSeq" id="WP_079467921.1">
    <property type="nucleotide sequence ID" value="NZ_FUZZ01000001.1"/>
</dbReference>
<keyword evidence="1" id="KW-0472">Membrane</keyword>
<dbReference type="Proteomes" id="UP000190166">
    <property type="component" value="Unassembled WGS sequence"/>
</dbReference>
<evidence type="ECO:0000313" key="2">
    <source>
        <dbReference type="EMBL" id="SKC96040.1"/>
    </source>
</evidence>
<organism evidence="2 3">
    <name type="scientific">Chitinophaga ginsengisegetis</name>
    <dbReference type="NCBI Taxonomy" id="393003"/>
    <lineage>
        <taxon>Bacteria</taxon>
        <taxon>Pseudomonadati</taxon>
        <taxon>Bacteroidota</taxon>
        <taxon>Chitinophagia</taxon>
        <taxon>Chitinophagales</taxon>
        <taxon>Chitinophagaceae</taxon>
        <taxon>Chitinophaga</taxon>
    </lineage>
</organism>
<feature type="transmembrane region" description="Helical" evidence="1">
    <location>
        <begin position="171"/>
        <end position="189"/>
    </location>
</feature>
<feature type="transmembrane region" description="Helical" evidence="1">
    <location>
        <begin position="139"/>
        <end position="159"/>
    </location>
</feature>
<feature type="transmembrane region" description="Helical" evidence="1">
    <location>
        <begin position="56"/>
        <end position="83"/>
    </location>
</feature>
<dbReference type="AlphaFoldDB" id="A0A1T5N6C0"/>
<reference evidence="2 3" key="1">
    <citation type="submission" date="2017-02" db="EMBL/GenBank/DDBJ databases">
        <authorList>
            <person name="Peterson S.W."/>
        </authorList>
    </citation>
    <scope>NUCLEOTIDE SEQUENCE [LARGE SCALE GENOMIC DNA]</scope>
    <source>
        <strain evidence="2 3">DSM 18108</strain>
    </source>
</reference>
<dbReference type="InterPro" id="IPR025495">
    <property type="entry name" value="DUF4386"/>
</dbReference>
<keyword evidence="3" id="KW-1185">Reference proteome</keyword>
<protein>
    <recommendedName>
        <fullName evidence="4">DUF4386 domain-containing protein</fullName>
    </recommendedName>
</protein>
<dbReference type="Pfam" id="PF14329">
    <property type="entry name" value="DUF4386"/>
    <property type="match status" value="1"/>
</dbReference>
<feature type="transmembrane region" description="Helical" evidence="1">
    <location>
        <begin position="12"/>
        <end position="36"/>
    </location>
</feature>
<name>A0A1T5N6C0_9BACT</name>
<evidence type="ECO:0008006" key="4">
    <source>
        <dbReference type="Google" id="ProtNLM"/>
    </source>
</evidence>
<keyword evidence="1" id="KW-1133">Transmembrane helix</keyword>
<dbReference type="EMBL" id="FUZZ01000001">
    <property type="protein sequence ID" value="SKC96040.1"/>
    <property type="molecule type" value="Genomic_DNA"/>
</dbReference>
<feature type="transmembrane region" description="Helical" evidence="1">
    <location>
        <begin position="209"/>
        <end position="229"/>
    </location>
</feature>
<keyword evidence="1" id="KW-0812">Transmembrane</keyword>
<evidence type="ECO:0000313" key="3">
    <source>
        <dbReference type="Proteomes" id="UP000190166"/>
    </source>
</evidence>
<dbReference type="STRING" id="393003.SAMN05660461_0598"/>
<feature type="transmembrane region" description="Helical" evidence="1">
    <location>
        <begin position="95"/>
        <end position="119"/>
    </location>
</feature>